<keyword evidence="4" id="KW-1185">Reference proteome</keyword>
<evidence type="ECO:0000313" key="3">
    <source>
        <dbReference type="EMBL" id="KAJ8318035.1"/>
    </source>
</evidence>
<proteinExistence type="predicted"/>
<dbReference type="InterPro" id="IPR001223">
    <property type="entry name" value="Glyco_hydro18_cat"/>
</dbReference>
<organism evidence="3 4">
    <name type="scientific">Tegillarca granosa</name>
    <name type="common">Malaysian cockle</name>
    <name type="synonym">Anadara granosa</name>
    <dbReference type="NCBI Taxonomy" id="220873"/>
    <lineage>
        <taxon>Eukaryota</taxon>
        <taxon>Metazoa</taxon>
        <taxon>Spiralia</taxon>
        <taxon>Lophotrochozoa</taxon>
        <taxon>Mollusca</taxon>
        <taxon>Bivalvia</taxon>
        <taxon>Autobranchia</taxon>
        <taxon>Pteriomorphia</taxon>
        <taxon>Arcoida</taxon>
        <taxon>Arcoidea</taxon>
        <taxon>Arcidae</taxon>
        <taxon>Tegillarca</taxon>
    </lineage>
</organism>
<accession>A0ABQ9FL85</accession>
<evidence type="ECO:0000313" key="4">
    <source>
        <dbReference type="Proteomes" id="UP001217089"/>
    </source>
</evidence>
<comment type="caution">
    <text evidence="3">The sequence shown here is derived from an EMBL/GenBank/DDBJ whole genome shotgun (WGS) entry which is preliminary data.</text>
</comment>
<evidence type="ECO:0000256" key="1">
    <source>
        <dbReference type="SAM" id="MobiDB-lite"/>
    </source>
</evidence>
<reference evidence="3 4" key="1">
    <citation type="submission" date="2022-12" db="EMBL/GenBank/DDBJ databases">
        <title>Chromosome-level genome of Tegillarca granosa.</title>
        <authorList>
            <person name="Kim J."/>
        </authorList>
    </citation>
    <scope>NUCLEOTIDE SEQUENCE [LARGE SCALE GENOMIC DNA]</scope>
    <source>
        <strain evidence="3">Teg-2019</strain>
        <tissue evidence="3">Adductor muscle</tissue>
    </source>
</reference>
<feature type="compositionally biased region" description="Low complexity" evidence="1">
    <location>
        <begin position="45"/>
        <end position="72"/>
    </location>
</feature>
<sequence>MVWALTLDDFTGTCGDGKYPLMRAINDEINKAGPVAVQTNPPQSQALQTTTPQTNQQQSNAPATNQPQTSSE</sequence>
<name>A0ABQ9FL85_TEGGR</name>
<dbReference type="Proteomes" id="UP001217089">
    <property type="component" value="Unassembled WGS sequence"/>
</dbReference>
<dbReference type="Gene3D" id="3.20.20.80">
    <property type="entry name" value="Glycosidases"/>
    <property type="match status" value="1"/>
</dbReference>
<gene>
    <name evidence="3" type="ORF">KUTeg_003126</name>
</gene>
<evidence type="ECO:0000259" key="2">
    <source>
        <dbReference type="PROSITE" id="PS51910"/>
    </source>
</evidence>
<dbReference type="EMBL" id="JARBDR010000214">
    <property type="protein sequence ID" value="KAJ8318035.1"/>
    <property type="molecule type" value="Genomic_DNA"/>
</dbReference>
<protein>
    <recommendedName>
        <fullName evidence="2">GH18 domain-containing protein</fullName>
    </recommendedName>
</protein>
<dbReference type="PROSITE" id="PS51910">
    <property type="entry name" value="GH18_2"/>
    <property type="match status" value="1"/>
</dbReference>
<feature type="domain" description="GH18" evidence="2">
    <location>
        <begin position="1"/>
        <end position="32"/>
    </location>
</feature>
<feature type="region of interest" description="Disordered" evidence="1">
    <location>
        <begin position="34"/>
        <end position="72"/>
    </location>
</feature>